<gene>
    <name evidence="1" type="ORF">SAMN04489724_3045</name>
</gene>
<dbReference type="OrthoDB" id="826309at2"/>
<dbReference type="EMBL" id="FPBF01000004">
    <property type="protein sequence ID" value="SFT96863.1"/>
    <property type="molecule type" value="Genomic_DNA"/>
</dbReference>
<evidence type="ECO:0000313" key="1">
    <source>
        <dbReference type="EMBL" id="SFT96863.1"/>
    </source>
</evidence>
<sequence length="108" mass="12344">MKLKKVIENALDMLEKADNGIVLLNMYNEVVHPADAAFRGEAVHPYNAKAFIEESLSQNGLDLRDKELRMQLLKLILILEETEANKNRKRKLDAVLEGYEMESFGKIV</sequence>
<dbReference type="AlphaFoldDB" id="A0A1I7CBR8"/>
<protein>
    <submittedName>
        <fullName evidence="1">Uncharacterized protein</fullName>
    </submittedName>
</protein>
<dbReference type="Proteomes" id="UP000199673">
    <property type="component" value="Unassembled WGS sequence"/>
</dbReference>
<reference evidence="2" key="1">
    <citation type="submission" date="2016-10" db="EMBL/GenBank/DDBJ databases">
        <authorList>
            <person name="Varghese N."/>
            <person name="Submissions S."/>
        </authorList>
    </citation>
    <scope>NUCLEOTIDE SEQUENCE [LARGE SCALE GENOMIC DNA]</scope>
    <source>
        <strain evidence="2">DSM 23445</strain>
    </source>
</reference>
<dbReference type="RefSeq" id="WP_139235909.1">
    <property type="nucleotide sequence ID" value="NZ_FPBF01000004.1"/>
</dbReference>
<accession>A0A1I7CBR8</accession>
<proteinExistence type="predicted"/>
<keyword evidence="2" id="KW-1185">Reference proteome</keyword>
<evidence type="ECO:0000313" key="2">
    <source>
        <dbReference type="Proteomes" id="UP000199673"/>
    </source>
</evidence>
<name>A0A1I7CBR8_9BACT</name>
<organism evidence="1 2">
    <name type="scientific">Algoriphagus locisalis</name>
    <dbReference type="NCBI Taxonomy" id="305507"/>
    <lineage>
        <taxon>Bacteria</taxon>
        <taxon>Pseudomonadati</taxon>
        <taxon>Bacteroidota</taxon>
        <taxon>Cytophagia</taxon>
        <taxon>Cytophagales</taxon>
        <taxon>Cyclobacteriaceae</taxon>
        <taxon>Algoriphagus</taxon>
    </lineage>
</organism>